<keyword evidence="3" id="KW-1185">Reference proteome</keyword>
<dbReference type="OMA" id="QTYSHIQ"/>
<evidence type="ECO:0000313" key="3">
    <source>
        <dbReference type="Proteomes" id="UP000007110"/>
    </source>
</evidence>
<sequence length="331" mass="36626">MYMLEGLSRWNLNRGRDRVDMGSTSGTSMFDVRLMSGINSSSMKVLGTKLIEEFTPPGKSTGERIAVEYLLAQSGKGDLQSEAQLDEEFGIEEVNEEETIDATVCQSADVNVPDRSPTLEAEGGSTDEDSSAQQIPPAIQFPSSDIDSDPSSPRATPDSRCDARGIPGWEAVDRLAGYLVTLNRTITALSTTEAAEIVRLYSKLDQLDKSATKYSMKTKKKQLTGRWRAPKKRSGSAPGQQAAERLYMTHGQAAQRPDTNRVSECVCLRLYKEFCQVRNRPKDFEGKTLPIPQTIVQTYSHIQQLLVDSTDIREQTNLVMVTISNTTVSTW</sequence>
<evidence type="ECO:0000256" key="1">
    <source>
        <dbReference type="SAM" id="MobiDB-lite"/>
    </source>
</evidence>
<dbReference type="RefSeq" id="XP_030850896.1">
    <property type="nucleotide sequence ID" value="XM_030995036.1"/>
</dbReference>
<feature type="compositionally biased region" description="Low complexity" evidence="1">
    <location>
        <begin position="142"/>
        <end position="153"/>
    </location>
</feature>
<dbReference type="PANTHER" id="PTHR47773">
    <property type="entry name" value="SI:DKEY-9I5.2-RELATED"/>
    <property type="match status" value="1"/>
</dbReference>
<organism evidence="2 3">
    <name type="scientific">Strongylocentrotus purpuratus</name>
    <name type="common">Purple sea urchin</name>
    <dbReference type="NCBI Taxonomy" id="7668"/>
    <lineage>
        <taxon>Eukaryota</taxon>
        <taxon>Metazoa</taxon>
        <taxon>Echinodermata</taxon>
        <taxon>Eleutherozoa</taxon>
        <taxon>Echinozoa</taxon>
        <taxon>Echinoidea</taxon>
        <taxon>Euechinoidea</taxon>
        <taxon>Echinacea</taxon>
        <taxon>Camarodonta</taxon>
        <taxon>Echinidea</taxon>
        <taxon>Strongylocentrotidae</taxon>
        <taxon>Strongylocentrotus</taxon>
    </lineage>
</organism>
<accession>A0A7M7PIP2</accession>
<dbReference type="InParanoid" id="A0A7M7PIP2"/>
<reference evidence="2" key="2">
    <citation type="submission" date="2021-01" db="UniProtKB">
        <authorList>
            <consortium name="EnsemblMetazoa"/>
        </authorList>
    </citation>
    <scope>IDENTIFICATION</scope>
</reference>
<dbReference type="GeneID" id="105441414"/>
<reference evidence="3" key="1">
    <citation type="submission" date="2015-02" db="EMBL/GenBank/DDBJ databases">
        <title>Genome sequencing for Strongylocentrotus purpuratus.</title>
        <authorList>
            <person name="Murali S."/>
            <person name="Liu Y."/>
            <person name="Vee V."/>
            <person name="English A."/>
            <person name="Wang M."/>
            <person name="Skinner E."/>
            <person name="Han Y."/>
            <person name="Muzny D.M."/>
            <person name="Worley K.C."/>
            <person name="Gibbs R.A."/>
        </authorList>
    </citation>
    <scope>NUCLEOTIDE SEQUENCE</scope>
</reference>
<dbReference type="Proteomes" id="UP000007110">
    <property type="component" value="Unassembled WGS sequence"/>
</dbReference>
<dbReference type="OrthoDB" id="10057688at2759"/>
<protein>
    <submittedName>
        <fullName evidence="2">Uncharacterized protein</fullName>
    </submittedName>
</protein>
<feature type="region of interest" description="Disordered" evidence="1">
    <location>
        <begin position="101"/>
        <end position="164"/>
    </location>
</feature>
<dbReference type="EnsemblMetazoa" id="XM_030995036">
    <property type="protein sequence ID" value="XP_030850896"/>
    <property type="gene ID" value="LOC105441414"/>
</dbReference>
<evidence type="ECO:0000313" key="2">
    <source>
        <dbReference type="EnsemblMetazoa" id="XP_030850896"/>
    </source>
</evidence>
<dbReference type="AlphaFoldDB" id="A0A7M7PIP2"/>
<proteinExistence type="predicted"/>
<name>A0A7M7PIP2_STRPU</name>
<dbReference type="KEGG" id="spu:105441414"/>
<dbReference type="PANTHER" id="PTHR47773:SF1">
    <property type="entry name" value="C2H2-TYPE DOMAIN-CONTAINING PROTEIN"/>
    <property type="match status" value="1"/>
</dbReference>